<gene>
    <name evidence="1" type="ORF">Pla100_37780</name>
</gene>
<dbReference type="Proteomes" id="UP000316213">
    <property type="component" value="Unassembled WGS sequence"/>
</dbReference>
<comment type="caution">
    <text evidence="1">The sequence shown here is derived from an EMBL/GenBank/DDBJ whole genome shotgun (WGS) entry which is preliminary data.</text>
</comment>
<dbReference type="AlphaFoldDB" id="A0A5C6A4E1"/>
<organism evidence="1 2">
    <name type="scientific">Neorhodopirellula pilleata</name>
    <dbReference type="NCBI Taxonomy" id="2714738"/>
    <lineage>
        <taxon>Bacteria</taxon>
        <taxon>Pseudomonadati</taxon>
        <taxon>Planctomycetota</taxon>
        <taxon>Planctomycetia</taxon>
        <taxon>Pirellulales</taxon>
        <taxon>Pirellulaceae</taxon>
        <taxon>Neorhodopirellula</taxon>
    </lineage>
</organism>
<evidence type="ECO:0000313" key="1">
    <source>
        <dbReference type="EMBL" id="TWT94168.1"/>
    </source>
</evidence>
<reference evidence="1 2" key="1">
    <citation type="submission" date="2019-02" db="EMBL/GenBank/DDBJ databases">
        <title>Deep-cultivation of Planctomycetes and their phenomic and genomic characterization uncovers novel biology.</title>
        <authorList>
            <person name="Wiegand S."/>
            <person name="Jogler M."/>
            <person name="Boedeker C."/>
            <person name="Pinto D."/>
            <person name="Vollmers J."/>
            <person name="Rivas-Marin E."/>
            <person name="Kohn T."/>
            <person name="Peeters S.H."/>
            <person name="Heuer A."/>
            <person name="Rast P."/>
            <person name="Oberbeckmann S."/>
            <person name="Bunk B."/>
            <person name="Jeske O."/>
            <person name="Meyerdierks A."/>
            <person name="Storesund J.E."/>
            <person name="Kallscheuer N."/>
            <person name="Luecker S."/>
            <person name="Lage O.M."/>
            <person name="Pohl T."/>
            <person name="Merkel B.J."/>
            <person name="Hornburger P."/>
            <person name="Mueller R.-W."/>
            <person name="Bruemmer F."/>
            <person name="Labrenz M."/>
            <person name="Spormann A.M."/>
            <person name="Op Den Camp H."/>
            <person name="Overmann J."/>
            <person name="Amann R."/>
            <person name="Jetten M.S.M."/>
            <person name="Mascher T."/>
            <person name="Medema M.H."/>
            <person name="Devos D.P."/>
            <person name="Kaster A.-K."/>
            <person name="Ovreas L."/>
            <person name="Rohde M."/>
            <person name="Galperin M.Y."/>
            <person name="Jogler C."/>
        </authorList>
    </citation>
    <scope>NUCLEOTIDE SEQUENCE [LARGE SCALE GENOMIC DNA]</scope>
    <source>
        <strain evidence="1 2">Pla100</strain>
    </source>
</reference>
<accession>A0A5C6A4E1</accession>
<evidence type="ECO:0000313" key="2">
    <source>
        <dbReference type="Proteomes" id="UP000316213"/>
    </source>
</evidence>
<dbReference type="RefSeq" id="WP_146579125.1">
    <property type="nucleotide sequence ID" value="NZ_SJPM01000008.1"/>
</dbReference>
<proteinExistence type="predicted"/>
<dbReference type="EMBL" id="SJPM01000008">
    <property type="protein sequence ID" value="TWT94168.1"/>
    <property type="molecule type" value="Genomic_DNA"/>
</dbReference>
<sequence>MASLTVADELLLPAELNADVGARGKLLEGGVHDRDETQGGVLTGQGLDPVPLARVVDAQTLDVGVSIVLVLDMGGFLHVDDLSRFTD</sequence>
<protein>
    <submittedName>
        <fullName evidence="1">Uncharacterized protein</fullName>
    </submittedName>
</protein>
<keyword evidence="2" id="KW-1185">Reference proteome</keyword>
<name>A0A5C6A4E1_9BACT</name>